<dbReference type="AlphaFoldDB" id="A0A402DWK3"/>
<sequence>MTQRTVVVVGGTGLAGRAVVEEALRRGDRVRAVSRHVPPAARQVVGAEYVAADALAPDAPDLLRAAFDGADTVVDTVNGQTPAAAKVLTAGAASIALAARDAGVGLTVVLSILNVDRGTAVGYYRTKLAQERVHQAGAVPSTVVRAAQFHDFFDTFFGSPTLTGALTRVGTVPYLRGGRFQPIDVTDVARAVVDAAQGPDATVDGDVRDEGEPGRRTISVAGPEEIAAADLARLWADAHGSRRIPVGVPLPGWGPFFASGAAVAPDARYGRVTYADWLARTAEASPA</sequence>
<evidence type="ECO:0000313" key="2">
    <source>
        <dbReference type="EMBL" id="GCE78497.1"/>
    </source>
</evidence>
<dbReference type="Gene3D" id="3.40.50.720">
    <property type="entry name" value="NAD(P)-binding Rossmann-like Domain"/>
    <property type="match status" value="1"/>
</dbReference>
<accession>A0A402DWK3</accession>
<dbReference type="InterPro" id="IPR036291">
    <property type="entry name" value="NAD(P)-bd_dom_sf"/>
</dbReference>
<proteinExistence type="predicted"/>
<dbReference type="InterPro" id="IPR008030">
    <property type="entry name" value="NmrA-like"/>
</dbReference>
<dbReference type="Proteomes" id="UP000289954">
    <property type="component" value="Unassembled WGS sequence"/>
</dbReference>
<keyword evidence="3" id="KW-1185">Reference proteome</keyword>
<dbReference type="SUPFAM" id="SSF51735">
    <property type="entry name" value="NAD(P)-binding Rossmann-fold domains"/>
    <property type="match status" value="1"/>
</dbReference>
<evidence type="ECO:0000313" key="3">
    <source>
        <dbReference type="Proteomes" id="UP000289954"/>
    </source>
</evidence>
<dbReference type="Pfam" id="PF05368">
    <property type="entry name" value="NmrA"/>
    <property type="match status" value="1"/>
</dbReference>
<dbReference type="GO" id="GO:0044877">
    <property type="term" value="F:protein-containing complex binding"/>
    <property type="evidence" value="ECO:0007669"/>
    <property type="project" value="TreeGrafter"/>
</dbReference>
<evidence type="ECO:0000259" key="1">
    <source>
        <dbReference type="Pfam" id="PF05368"/>
    </source>
</evidence>
<feature type="domain" description="NmrA-like" evidence="1">
    <location>
        <begin position="3"/>
        <end position="202"/>
    </location>
</feature>
<dbReference type="EMBL" id="BIMR01000458">
    <property type="protein sequence ID" value="GCE78497.1"/>
    <property type="molecule type" value="Genomic_DNA"/>
</dbReference>
<reference evidence="2 3" key="1">
    <citation type="submission" date="2019-01" db="EMBL/GenBank/DDBJ databases">
        <title>Draft genome sequence of Cellulomonas takizawaensis strain TKZ-21.</title>
        <authorList>
            <person name="Yamamura H."/>
            <person name="Hayashi T."/>
            <person name="Hamada M."/>
            <person name="Serisawa Y."/>
            <person name="Matsuyama K."/>
            <person name="Nakagawa Y."/>
            <person name="Otoguro M."/>
            <person name="Yanagida F."/>
            <person name="Hayakawa M."/>
        </authorList>
    </citation>
    <scope>NUCLEOTIDE SEQUENCE [LARGE SCALE GENOMIC DNA]</scope>
    <source>
        <strain evidence="2 3">NBRC12680</strain>
    </source>
</reference>
<name>A0A402DWK3_9CELL</name>
<protein>
    <submittedName>
        <fullName evidence="2">Epimerase</fullName>
    </submittedName>
</protein>
<comment type="caution">
    <text evidence="2">The sequence shown here is derived from an EMBL/GenBank/DDBJ whole genome shotgun (WGS) entry which is preliminary data.</text>
</comment>
<dbReference type="PANTHER" id="PTHR12126">
    <property type="entry name" value="NADH-UBIQUINONE OXIDOREDUCTASE 39 KDA SUBUNIT-RELATED"/>
    <property type="match status" value="1"/>
</dbReference>
<dbReference type="PANTHER" id="PTHR12126:SF11">
    <property type="entry name" value="NADH DEHYDROGENASE [UBIQUINONE] 1 ALPHA SUBCOMPLEX SUBUNIT 9, MITOCHONDRIAL"/>
    <property type="match status" value="1"/>
</dbReference>
<gene>
    <name evidence="2" type="ORF">CBZ_35530</name>
</gene>
<organism evidence="2 3">
    <name type="scientific">Cellulomonas biazotea</name>
    <dbReference type="NCBI Taxonomy" id="1709"/>
    <lineage>
        <taxon>Bacteria</taxon>
        <taxon>Bacillati</taxon>
        <taxon>Actinomycetota</taxon>
        <taxon>Actinomycetes</taxon>
        <taxon>Micrococcales</taxon>
        <taxon>Cellulomonadaceae</taxon>
        <taxon>Cellulomonas</taxon>
    </lineage>
</organism>
<dbReference type="InterPro" id="IPR051207">
    <property type="entry name" value="ComplexI_NDUFA9_subunit"/>
</dbReference>
<dbReference type="OrthoDB" id="9771302at2"/>
<dbReference type="RefSeq" id="WP_130783203.1">
    <property type="nucleotide sequence ID" value="NZ_BIMR01000458.1"/>
</dbReference>